<reference evidence="2" key="1">
    <citation type="submission" date="2015-09" db="EMBL/GenBank/DDBJ databases">
        <authorList>
            <person name="Jackson K.R."/>
            <person name="Lunt B.L."/>
            <person name="Fisher J.N.B."/>
            <person name="Gardner A.V."/>
            <person name="Bailey M.E."/>
            <person name="Deus L.M."/>
            <person name="Earl A.S."/>
            <person name="Gibby P.D."/>
            <person name="Hartmann K.A."/>
            <person name="Liu J.E."/>
            <person name="Manci A.M."/>
            <person name="Nielsen D.A."/>
            <person name="Solomon M.B."/>
            <person name="Breakwell D.P."/>
            <person name="Burnett S.H."/>
            <person name="Grose J.H."/>
        </authorList>
    </citation>
    <scope>NUCLEOTIDE SEQUENCE</scope>
    <source>
        <strain evidence="2">7805</strain>
    </source>
</reference>
<proteinExistence type="predicted"/>
<organism evidence="2">
    <name type="scientific">Planktothrix agardhii</name>
    <name type="common">Oscillatoria agardhii</name>
    <dbReference type="NCBI Taxonomy" id="1160"/>
    <lineage>
        <taxon>Bacteria</taxon>
        <taxon>Bacillati</taxon>
        <taxon>Cyanobacteriota</taxon>
        <taxon>Cyanophyceae</taxon>
        <taxon>Oscillatoriophycideae</taxon>
        <taxon>Oscillatoriales</taxon>
        <taxon>Microcoleaceae</taxon>
        <taxon>Planktothrix</taxon>
    </lineage>
</organism>
<dbReference type="AlphaFoldDB" id="A0A1J1JL58"/>
<gene>
    <name evidence="1" type="ORF">PANO66_01668</name>
    <name evidence="2" type="ORF">PLAM_3022</name>
</gene>
<dbReference type="GeneID" id="77287061"/>
<name>A0A1J1JL58_PLAAG</name>
<dbReference type="RefSeq" id="WP_227381892.1">
    <property type="nucleotide sequence ID" value="NZ_JBAVBW010000067.1"/>
</dbReference>
<dbReference type="EMBL" id="LR882963">
    <property type="protein sequence ID" value="CAD5936089.1"/>
    <property type="molecule type" value="Genomic_DNA"/>
</dbReference>
<sequence length="118" mass="12981">MAFNFTPQKPNPVLTTFVSVLGVGITLLNNPLAIGEMVNPTLIASGATVTGKDVQYWDLKALQGTWKIQPISAQQVLIEHQVKVDPGSTPSLSLFYSIYENSLKQTLEAIKKETEHRN</sequence>
<dbReference type="InterPro" id="IPR023393">
    <property type="entry name" value="START-like_dom_sf"/>
</dbReference>
<dbReference type="Proteomes" id="UP001153761">
    <property type="component" value="Chromosome"/>
</dbReference>
<accession>A0A1J1JL58</accession>
<evidence type="ECO:0000313" key="2">
    <source>
        <dbReference type="EMBL" id="CUM60988.1"/>
    </source>
</evidence>
<evidence type="ECO:0000313" key="1">
    <source>
        <dbReference type="EMBL" id="CAD5936089.1"/>
    </source>
</evidence>
<dbReference type="Gene3D" id="3.30.530.20">
    <property type="match status" value="1"/>
</dbReference>
<protein>
    <submittedName>
        <fullName evidence="2">Uncharacterized protein</fullName>
    </submittedName>
</protein>
<reference evidence="1" key="2">
    <citation type="submission" date="2020-09" db="EMBL/GenBank/DDBJ databases">
        <authorList>
            <person name="Blom J."/>
        </authorList>
    </citation>
    <scope>NUCLEOTIDE SEQUENCE</scope>
    <source>
        <strain evidence="1">No.66</strain>
    </source>
</reference>
<dbReference type="EMBL" id="LO018304">
    <property type="protein sequence ID" value="CUM60988.1"/>
    <property type="molecule type" value="Genomic_DNA"/>
</dbReference>